<dbReference type="AlphaFoldDB" id="A0A9N9R7B4"/>
<organism evidence="1 2">
    <name type="scientific">Diatraea saccharalis</name>
    <name type="common">sugarcane borer</name>
    <dbReference type="NCBI Taxonomy" id="40085"/>
    <lineage>
        <taxon>Eukaryota</taxon>
        <taxon>Metazoa</taxon>
        <taxon>Ecdysozoa</taxon>
        <taxon>Arthropoda</taxon>
        <taxon>Hexapoda</taxon>
        <taxon>Insecta</taxon>
        <taxon>Pterygota</taxon>
        <taxon>Neoptera</taxon>
        <taxon>Endopterygota</taxon>
        <taxon>Lepidoptera</taxon>
        <taxon>Glossata</taxon>
        <taxon>Ditrysia</taxon>
        <taxon>Pyraloidea</taxon>
        <taxon>Crambidae</taxon>
        <taxon>Crambinae</taxon>
        <taxon>Diatraea</taxon>
    </lineage>
</organism>
<dbReference type="OrthoDB" id="7367179at2759"/>
<accession>A0A9N9R7B4</accession>
<gene>
    <name evidence="1" type="ORF">DIATSA_LOCUS8363</name>
</gene>
<name>A0A9N9R7B4_9NEOP</name>
<reference evidence="1" key="2">
    <citation type="submission" date="2022-10" db="EMBL/GenBank/DDBJ databases">
        <authorList>
            <consortium name="ENA_rothamsted_submissions"/>
            <consortium name="culmorum"/>
            <person name="King R."/>
        </authorList>
    </citation>
    <scope>NUCLEOTIDE SEQUENCE</scope>
</reference>
<proteinExistence type="predicted"/>
<sequence>MRLLLLILQTKKMSRAKKMVEAACKRSRQNDIIFFTKESIDNMSVILAADSSTSEAIPEVIMRIDPLADDAAISNAVTEVIMKIPPLADGAAIFDAVTEVIMEIQSLADVALTSCSRALTEESRKWNQ</sequence>
<protein>
    <submittedName>
        <fullName evidence="1">Uncharacterized protein</fullName>
    </submittedName>
</protein>
<keyword evidence="2" id="KW-1185">Reference proteome</keyword>
<dbReference type="Proteomes" id="UP001153714">
    <property type="component" value="Chromosome 23"/>
</dbReference>
<evidence type="ECO:0000313" key="1">
    <source>
        <dbReference type="EMBL" id="CAG9790701.1"/>
    </source>
</evidence>
<reference evidence="1" key="1">
    <citation type="submission" date="2021-12" db="EMBL/GenBank/DDBJ databases">
        <authorList>
            <person name="King R."/>
        </authorList>
    </citation>
    <scope>NUCLEOTIDE SEQUENCE</scope>
</reference>
<dbReference type="EMBL" id="OU893354">
    <property type="protein sequence ID" value="CAG9790701.1"/>
    <property type="molecule type" value="Genomic_DNA"/>
</dbReference>
<evidence type="ECO:0000313" key="2">
    <source>
        <dbReference type="Proteomes" id="UP001153714"/>
    </source>
</evidence>